<comment type="subcellular location">
    <subcellularLocation>
        <location evidence="1">Membrane</location>
        <topology evidence="1">Multi-pass membrane protein</topology>
    </subcellularLocation>
</comment>
<dbReference type="GO" id="GO:0016020">
    <property type="term" value="C:membrane"/>
    <property type="evidence" value="ECO:0007669"/>
    <property type="project" value="UniProtKB-SubCell"/>
</dbReference>
<evidence type="ECO:0000256" key="2">
    <source>
        <dbReference type="ARBA" id="ARBA00022692"/>
    </source>
</evidence>
<dbReference type="InterPro" id="IPR044878">
    <property type="entry name" value="UbiA_sf"/>
</dbReference>
<reference evidence="6 7" key="1">
    <citation type="submission" date="2016-10" db="EMBL/GenBank/DDBJ databases">
        <authorList>
            <person name="de Groot N.N."/>
        </authorList>
    </citation>
    <scope>NUCLEOTIDE SEQUENCE [LARGE SCALE GENOMIC DNA]</scope>
    <source>
        <strain evidence="6 7">CGMCC 4.2026</strain>
    </source>
</reference>
<dbReference type="RefSeq" id="WP_069462924.1">
    <property type="nucleotide sequence ID" value="NZ_FODD01000019.1"/>
</dbReference>
<feature type="transmembrane region" description="Helical" evidence="5">
    <location>
        <begin position="268"/>
        <end position="285"/>
    </location>
</feature>
<feature type="transmembrane region" description="Helical" evidence="5">
    <location>
        <begin position="67"/>
        <end position="86"/>
    </location>
</feature>
<dbReference type="STRING" id="310780.SAMN05216267_101983"/>
<evidence type="ECO:0000313" key="6">
    <source>
        <dbReference type="EMBL" id="SEO18685.1"/>
    </source>
</evidence>
<feature type="transmembrane region" description="Helical" evidence="5">
    <location>
        <begin position="146"/>
        <end position="167"/>
    </location>
</feature>
<dbReference type="CDD" id="cd13963">
    <property type="entry name" value="PT_UbiA_2"/>
    <property type="match status" value="1"/>
</dbReference>
<organism evidence="6 7">
    <name type="scientific">Actinacidiphila rubida</name>
    <dbReference type="NCBI Taxonomy" id="310780"/>
    <lineage>
        <taxon>Bacteria</taxon>
        <taxon>Bacillati</taxon>
        <taxon>Actinomycetota</taxon>
        <taxon>Actinomycetes</taxon>
        <taxon>Kitasatosporales</taxon>
        <taxon>Streptomycetaceae</taxon>
        <taxon>Actinacidiphila</taxon>
    </lineage>
</organism>
<sequence>MTERSTAVTAVINEPGPAVADLVTPASTAGLAAGLLRTCRPRQWVKNGLVLAAPFAAARLLTVPELAQLGVVFVLFTACSAAVYLINDARDAEADRAHPVKCLRPVASGQVPAAAAYAAGTLLAVLATAVAAVACNVDTAGLLAGYVAIQLAYCVWLKHVLVVDLFIVTTGFLMRAMAGGIALGIELSRWFLITAGFCALFMVAAKRYSELVLMAGQDGEVGASRALLGAYTPGYLRFVWQLAAGVAVLAYCLWAVETGARGAGWLPWRQLSMIPFILSVMRYAVFADAGSAGAPEDVVLRDRALTVLGATWGALYVLAVVNR</sequence>
<protein>
    <submittedName>
        <fullName evidence="6">Decaprenyl-phosphate phosphoribosyltransferase</fullName>
    </submittedName>
</protein>
<keyword evidence="6" id="KW-0328">Glycosyltransferase</keyword>
<dbReference type="AlphaFoldDB" id="A0A1H8MMT0"/>
<feature type="transmembrane region" description="Helical" evidence="5">
    <location>
        <begin position="114"/>
        <end position="134"/>
    </location>
</feature>
<dbReference type="NCBIfam" id="NF008978">
    <property type="entry name" value="PRK12324.1-4"/>
    <property type="match status" value="1"/>
</dbReference>
<dbReference type="GO" id="GO:0016757">
    <property type="term" value="F:glycosyltransferase activity"/>
    <property type="evidence" value="ECO:0007669"/>
    <property type="project" value="UniProtKB-KW"/>
</dbReference>
<dbReference type="OrthoDB" id="9803632at2"/>
<dbReference type="GO" id="GO:0016765">
    <property type="term" value="F:transferase activity, transferring alkyl or aryl (other than methyl) groups"/>
    <property type="evidence" value="ECO:0007669"/>
    <property type="project" value="InterPro"/>
</dbReference>
<accession>A0A1H8MMT0</accession>
<dbReference type="Proteomes" id="UP000181951">
    <property type="component" value="Unassembled WGS sequence"/>
</dbReference>
<evidence type="ECO:0000313" key="7">
    <source>
        <dbReference type="Proteomes" id="UP000181951"/>
    </source>
</evidence>
<feature type="transmembrane region" description="Helical" evidence="5">
    <location>
        <begin position="238"/>
        <end position="256"/>
    </location>
</feature>
<keyword evidence="7" id="KW-1185">Reference proteome</keyword>
<feature type="transmembrane region" description="Helical" evidence="5">
    <location>
        <begin position="305"/>
        <end position="321"/>
    </location>
</feature>
<gene>
    <name evidence="6" type="ORF">SAMN05216267_101983</name>
</gene>
<dbReference type="InterPro" id="IPR000537">
    <property type="entry name" value="UbiA_prenyltransferase"/>
</dbReference>
<evidence type="ECO:0000256" key="5">
    <source>
        <dbReference type="SAM" id="Phobius"/>
    </source>
</evidence>
<dbReference type="Gene3D" id="1.10.357.140">
    <property type="entry name" value="UbiA prenyltransferase"/>
    <property type="match status" value="1"/>
</dbReference>
<dbReference type="Pfam" id="PF01040">
    <property type="entry name" value="UbiA"/>
    <property type="match status" value="1"/>
</dbReference>
<feature type="transmembrane region" description="Helical" evidence="5">
    <location>
        <begin position="187"/>
        <end position="205"/>
    </location>
</feature>
<evidence type="ECO:0000256" key="4">
    <source>
        <dbReference type="ARBA" id="ARBA00023136"/>
    </source>
</evidence>
<name>A0A1H8MMT0_9ACTN</name>
<keyword evidence="2 5" id="KW-0812">Transmembrane</keyword>
<keyword evidence="3 5" id="KW-1133">Transmembrane helix</keyword>
<proteinExistence type="predicted"/>
<keyword evidence="6" id="KW-0808">Transferase</keyword>
<evidence type="ECO:0000256" key="1">
    <source>
        <dbReference type="ARBA" id="ARBA00004141"/>
    </source>
</evidence>
<evidence type="ECO:0000256" key="3">
    <source>
        <dbReference type="ARBA" id="ARBA00022989"/>
    </source>
</evidence>
<dbReference type="EMBL" id="FODD01000019">
    <property type="protein sequence ID" value="SEO18685.1"/>
    <property type="molecule type" value="Genomic_DNA"/>
</dbReference>
<feature type="transmembrane region" description="Helical" evidence="5">
    <location>
        <begin position="44"/>
        <end position="61"/>
    </location>
</feature>
<keyword evidence="4 5" id="KW-0472">Membrane</keyword>